<evidence type="ECO:0000313" key="4">
    <source>
        <dbReference type="Proteomes" id="UP000593765"/>
    </source>
</evidence>
<dbReference type="KEGG" id="hbs:IPV69_12615"/>
<dbReference type="Proteomes" id="UP000593765">
    <property type="component" value="Chromosome"/>
</dbReference>
<reference evidence="3 4" key="1">
    <citation type="submission" date="2020-10" db="EMBL/GenBank/DDBJ databases">
        <title>Wide distribution of Phycisphaera-like planctomycetes from WD2101 soil group in peatlands and genome analysis of the first cultivated representative.</title>
        <authorList>
            <person name="Dedysh S.N."/>
            <person name="Beletsky A.V."/>
            <person name="Ivanova A."/>
            <person name="Kulichevskaya I.S."/>
            <person name="Suzina N.E."/>
            <person name="Philippov D.A."/>
            <person name="Rakitin A.L."/>
            <person name="Mardanov A.V."/>
            <person name="Ravin N.V."/>
        </authorList>
    </citation>
    <scope>NUCLEOTIDE SEQUENCE [LARGE SCALE GENOMIC DNA]</scope>
    <source>
        <strain evidence="3 4">M1803</strain>
    </source>
</reference>
<dbReference type="AlphaFoldDB" id="A0A7M2X3W8"/>
<dbReference type="EMBL" id="CP063458">
    <property type="protein sequence ID" value="QOV92142.1"/>
    <property type="molecule type" value="Genomic_DNA"/>
</dbReference>
<name>A0A7M2X3W8_9BACT</name>
<keyword evidence="4" id="KW-1185">Reference proteome</keyword>
<gene>
    <name evidence="3" type="ORF">IPV69_12615</name>
</gene>
<dbReference type="RefSeq" id="WP_206295472.1">
    <property type="nucleotide sequence ID" value="NZ_CP063458.1"/>
</dbReference>
<evidence type="ECO:0000256" key="1">
    <source>
        <dbReference type="SAM" id="MobiDB-lite"/>
    </source>
</evidence>
<feature type="region of interest" description="Disordered" evidence="1">
    <location>
        <begin position="86"/>
        <end position="111"/>
    </location>
</feature>
<keyword evidence="2" id="KW-1133">Transmembrane helix</keyword>
<protein>
    <submittedName>
        <fullName evidence="3">Uncharacterized protein</fullName>
    </submittedName>
</protein>
<evidence type="ECO:0000256" key="2">
    <source>
        <dbReference type="SAM" id="Phobius"/>
    </source>
</evidence>
<feature type="transmembrane region" description="Helical" evidence="2">
    <location>
        <begin position="6"/>
        <end position="29"/>
    </location>
</feature>
<keyword evidence="2" id="KW-0472">Membrane</keyword>
<evidence type="ECO:0000313" key="3">
    <source>
        <dbReference type="EMBL" id="QOV92142.1"/>
    </source>
</evidence>
<keyword evidence="2" id="KW-0812">Transmembrane</keyword>
<accession>A0A7M2X3W8</accession>
<organism evidence="3 4">
    <name type="scientific">Humisphaera borealis</name>
    <dbReference type="NCBI Taxonomy" id="2807512"/>
    <lineage>
        <taxon>Bacteria</taxon>
        <taxon>Pseudomonadati</taxon>
        <taxon>Planctomycetota</taxon>
        <taxon>Phycisphaerae</taxon>
        <taxon>Tepidisphaerales</taxon>
        <taxon>Tepidisphaeraceae</taxon>
        <taxon>Humisphaera</taxon>
    </lineage>
</organism>
<proteinExistence type="predicted"/>
<sequence length="111" mass="11796">MKLWKLAISFGAGFLVATVIGLTAVVPVLQDQWEMKVGSDYCAPLRSIHSEIEVTAAEEGAFRTRAQLQALNNQFTSFTVGGTTPHDWEPAIQAAGKSATKPAGPASRPSP</sequence>